<dbReference type="AlphaFoldDB" id="A0A7D5T487"/>
<dbReference type="InterPro" id="IPR043809">
    <property type="entry name" value="DUF5791"/>
</dbReference>
<sequence length="140" mass="14888">MLRGEFESAGERSPEELRSAYGEVLAATVESVGTDTVVSRSGVDRAVVEAIAAGDRPELTLEAASAVLAADPDRPDGETIKLEALDILLMGMTTAVVDVDAVAAGLDDEMDPKEIQQKVEGRYPITLAEYAAIHQFLEAR</sequence>
<dbReference type="Proteomes" id="UP000509667">
    <property type="component" value="Chromosome"/>
</dbReference>
<evidence type="ECO:0000313" key="1">
    <source>
        <dbReference type="EMBL" id="QLH77530.1"/>
    </source>
</evidence>
<protein>
    <submittedName>
        <fullName evidence="1">Uncharacterized protein</fullName>
    </submittedName>
</protein>
<proteinExistence type="predicted"/>
<dbReference type="GeneID" id="56078112"/>
<name>A0A7D5T487_9EURY</name>
<evidence type="ECO:0000313" key="2">
    <source>
        <dbReference type="Proteomes" id="UP000509667"/>
    </source>
</evidence>
<gene>
    <name evidence="1" type="ORF">HZS55_09575</name>
</gene>
<reference evidence="1 2" key="1">
    <citation type="submission" date="2020-07" db="EMBL/GenBank/DDBJ databases">
        <title>Halosimplex pelagicum sp. nov. and Halosimplex rubrum sp. nov., isolated from salted brown alga Laminaria, and emended description of the genus Halosimplex.</title>
        <authorList>
            <person name="Cui H."/>
        </authorList>
    </citation>
    <scope>NUCLEOTIDE SEQUENCE [LARGE SCALE GENOMIC DNA]</scope>
    <source>
        <strain evidence="1 2">R27</strain>
    </source>
</reference>
<dbReference type="RefSeq" id="WP_179911456.1">
    <property type="nucleotide sequence ID" value="NZ_CP058910.1"/>
</dbReference>
<dbReference type="EMBL" id="CP058910">
    <property type="protein sequence ID" value="QLH77530.1"/>
    <property type="molecule type" value="Genomic_DNA"/>
</dbReference>
<keyword evidence="2" id="KW-1185">Reference proteome</keyword>
<organism evidence="1 2">
    <name type="scientific">Halosimplex rubrum</name>
    <dbReference type="NCBI Taxonomy" id="869889"/>
    <lineage>
        <taxon>Archaea</taxon>
        <taxon>Methanobacteriati</taxon>
        <taxon>Methanobacteriota</taxon>
        <taxon>Stenosarchaea group</taxon>
        <taxon>Halobacteria</taxon>
        <taxon>Halobacteriales</taxon>
        <taxon>Haloarculaceae</taxon>
        <taxon>Halosimplex</taxon>
    </lineage>
</organism>
<dbReference type="Pfam" id="PF19104">
    <property type="entry name" value="DUF5791"/>
    <property type="match status" value="1"/>
</dbReference>
<accession>A0A7D5T487</accession>
<dbReference type="KEGG" id="hrr:HZS55_09575"/>
<dbReference type="OrthoDB" id="306692at2157"/>